<sequence length="784" mass="84620">MAPSASPRLRVLSVGGNAVSAFLSWRLQATNACDVTLVWKSGFEVVSQYGISFKSKQLGNERFKPRSVVRCPEDAACAGGFDYVLLCIKALPDVYDLAAVIESVVTPQHTCILVNTTNSLGIEPFLQTRYPSNVILSLVSGANISQVGPSEFEHLGNSDVWVGSTIKNSEIPTSVQMDMAEALALTLISGNVECHVSANIRQQQWEKMIGPIAFHPLSVLLDSPNHIAMMEKPGIRKLVHDLIEELITIATAEGSKFPDDFKTKILETMVQPSDHQSTMYQDYTSRRPMEIEVYLGSPIKIAQLVGVKAPHCETLYSVLHHINQANQAKSPNSSPPSTATPPSSRQVPPRTQTSVRGKQPSNQGPSPGPSGRRPPAGINGGPHLSNGHGGRVNGGYSPKPPSNGLSRRNSFENDLEEFGHIAMYGDSLEADDGHYLPDGGVGHQSHMGGEHGRQRGHSAEDLALRERELALRKRELELREHELMRRSEGASRVHGRGGPGSGTRRHSQIYEDDDDEDDVYYDNGPLPPSVDPDTIDMMSVTSRRNRRVPSAGNLRNMDPSTVPASRGLRHPMASQRPAAIRNRTSARLVSEIPSLHDNILENPLMGYSSNRYGTVDRKMLHDTSRANSLSATRLGDIGDDPAFSNLGQRGGPYPGHGSMPRQGGLPPNTRPSGTPGPGNGYLPDTRGRGPPHGRPPVRQSMPRYLPGPGEQQIPGQVDHHNYDPVSQSHLNKGPPSNKNRSTTGSASASAASGDSGSGVSALLDSENSAYSSSSSLDRKAGYVK</sequence>
<dbReference type="InParanoid" id="A0A3N4M3R3"/>
<dbReference type="PANTHER" id="PTHR21708">
    <property type="entry name" value="PROBABLE 2-DEHYDROPANTOATE 2-REDUCTASE"/>
    <property type="match status" value="1"/>
</dbReference>
<dbReference type="OrthoDB" id="5302359at2759"/>
<evidence type="ECO:0000256" key="1">
    <source>
        <dbReference type="SAM" id="MobiDB-lite"/>
    </source>
</evidence>
<accession>A0A3N4M3R3</accession>
<feature type="region of interest" description="Disordered" evidence="1">
    <location>
        <begin position="545"/>
        <end position="568"/>
    </location>
</feature>
<dbReference type="EMBL" id="ML121531">
    <property type="protein sequence ID" value="RPB27591.1"/>
    <property type="molecule type" value="Genomic_DNA"/>
</dbReference>
<feature type="compositionally biased region" description="Low complexity" evidence="1">
    <location>
        <begin position="330"/>
        <end position="344"/>
    </location>
</feature>
<feature type="compositionally biased region" description="Basic and acidic residues" evidence="1">
    <location>
        <begin position="448"/>
        <end position="460"/>
    </location>
</feature>
<feature type="region of interest" description="Disordered" evidence="1">
    <location>
        <begin position="326"/>
        <end position="409"/>
    </location>
</feature>
<dbReference type="FunFam" id="3.40.50.720:FF:000424">
    <property type="entry name" value="Meiotically up-regulated gene 72 protein"/>
    <property type="match status" value="1"/>
</dbReference>
<evidence type="ECO:0000259" key="2">
    <source>
        <dbReference type="Pfam" id="PF02558"/>
    </source>
</evidence>
<dbReference type="Pfam" id="PF02558">
    <property type="entry name" value="ApbA"/>
    <property type="match status" value="1"/>
</dbReference>
<feature type="compositionally biased region" description="Polar residues" evidence="1">
    <location>
        <begin position="724"/>
        <end position="740"/>
    </location>
</feature>
<dbReference type="SUPFAM" id="SSF48179">
    <property type="entry name" value="6-phosphogluconate dehydrogenase C-terminal domain-like"/>
    <property type="match status" value="1"/>
</dbReference>
<dbReference type="Proteomes" id="UP000267821">
    <property type="component" value="Unassembled WGS sequence"/>
</dbReference>
<dbReference type="AlphaFoldDB" id="A0A3N4M3R3"/>
<feature type="compositionally biased region" description="Polar residues" evidence="1">
    <location>
        <begin position="345"/>
        <end position="356"/>
    </location>
</feature>
<dbReference type="GO" id="GO:0005737">
    <property type="term" value="C:cytoplasm"/>
    <property type="evidence" value="ECO:0007669"/>
    <property type="project" value="TreeGrafter"/>
</dbReference>
<feature type="region of interest" description="Disordered" evidence="1">
    <location>
        <begin position="434"/>
        <end position="460"/>
    </location>
</feature>
<gene>
    <name evidence="4" type="ORF">L211DRAFT_557539</name>
</gene>
<dbReference type="InterPro" id="IPR008927">
    <property type="entry name" value="6-PGluconate_DH-like_C_sf"/>
</dbReference>
<protein>
    <recommendedName>
        <fullName evidence="6">ApbA-domain-containing protein</fullName>
    </recommendedName>
</protein>
<evidence type="ECO:0000259" key="3">
    <source>
        <dbReference type="Pfam" id="PF08546"/>
    </source>
</evidence>
<evidence type="ECO:0008006" key="6">
    <source>
        <dbReference type="Google" id="ProtNLM"/>
    </source>
</evidence>
<keyword evidence="5" id="KW-1185">Reference proteome</keyword>
<feature type="compositionally biased region" description="Low complexity" evidence="1">
    <location>
        <begin position="741"/>
        <end position="775"/>
    </location>
</feature>
<dbReference type="STRING" id="1051890.A0A3N4M3R3"/>
<reference evidence="4 5" key="1">
    <citation type="journal article" date="2018" name="Nat. Ecol. Evol.">
        <title>Pezizomycetes genomes reveal the molecular basis of ectomycorrhizal truffle lifestyle.</title>
        <authorList>
            <person name="Murat C."/>
            <person name="Payen T."/>
            <person name="Noel B."/>
            <person name="Kuo A."/>
            <person name="Morin E."/>
            <person name="Chen J."/>
            <person name="Kohler A."/>
            <person name="Krizsan K."/>
            <person name="Balestrini R."/>
            <person name="Da Silva C."/>
            <person name="Montanini B."/>
            <person name="Hainaut M."/>
            <person name="Levati E."/>
            <person name="Barry K.W."/>
            <person name="Belfiori B."/>
            <person name="Cichocki N."/>
            <person name="Clum A."/>
            <person name="Dockter R.B."/>
            <person name="Fauchery L."/>
            <person name="Guy J."/>
            <person name="Iotti M."/>
            <person name="Le Tacon F."/>
            <person name="Lindquist E.A."/>
            <person name="Lipzen A."/>
            <person name="Malagnac F."/>
            <person name="Mello A."/>
            <person name="Molinier V."/>
            <person name="Miyauchi S."/>
            <person name="Poulain J."/>
            <person name="Riccioni C."/>
            <person name="Rubini A."/>
            <person name="Sitrit Y."/>
            <person name="Splivallo R."/>
            <person name="Traeger S."/>
            <person name="Wang M."/>
            <person name="Zifcakova L."/>
            <person name="Wipf D."/>
            <person name="Zambonelli A."/>
            <person name="Paolocci F."/>
            <person name="Nowrousian M."/>
            <person name="Ottonello S."/>
            <person name="Baldrian P."/>
            <person name="Spatafora J.W."/>
            <person name="Henrissat B."/>
            <person name="Nagy L.G."/>
            <person name="Aury J.M."/>
            <person name="Wincker P."/>
            <person name="Grigoriev I.V."/>
            <person name="Bonfante P."/>
            <person name="Martin F.M."/>
        </authorList>
    </citation>
    <scope>NUCLEOTIDE SEQUENCE [LARGE SCALE GENOMIC DNA]</scope>
    <source>
        <strain evidence="4 5">ATCC MYA-4762</strain>
    </source>
</reference>
<dbReference type="Gene3D" id="3.40.50.720">
    <property type="entry name" value="NAD(P)-binding Rossmann-like Domain"/>
    <property type="match status" value="1"/>
</dbReference>
<evidence type="ECO:0000313" key="5">
    <source>
        <dbReference type="Proteomes" id="UP000267821"/>
    </source>
</evidence>
<dbReference type="PANTHER" id="PTHR21708:SF25">
    <property type="entry name" value="PROTEIN PAM1-RELATED"/>
    <property type="match status" value="1"/>
</dbReference>
<organism evidence="4 5">
    <name type="scientific">Terfezia boudieri ATCC MYA-4762</name>
    <dbReference type="NCBI Taxonomy" id="1051890"/>
    <lineage>
        <taxon>Eukaryota</taxon>
        <taxon>Fungi</taxon>
        <taxon>Dikarya</taxon>
        <taxon>Ascomycota</taxon>
        <taxon>Pezizomycotina</taxon>
        <taxon>Pezizomycetes</taxon>
        <taxon>Pezizales</taxon>
        <taxon>Pezizaceae</taxon>
        <taxon>Terfezia</taxon>
    </lineage>
</organism>
<dbReference type="Gene3D" id="1.10.1040.10">
    <property type="entry name" value="N-(1-d-carboxylethyl)-l-norvaline Dehydrogenase, domain 2"/>
    <property type="match status" value="1"/>
</dbReference>
<feature type="region of interest" description="Disordered" evidence="1">
    <location>
        <begin position="631"/>
        <end position="784"/>
    </location>
</feature>
<evidence type="ECO:0000313" key="4">
    <source>
        <dbReference type="EMBL" id="RPB27591.1"/>
    </source>
</evidence>
<dbReference type="FunFam" id="1.10.1040.10:FF:000017">
    <property type="entry name" value="2-dehydropantoate 2-reductase"/>
    <property type="match status" value="1"/>
</dbReference>
<dbReference type="InterPro" id="IPR051402">
    <property type="entry name" value="KPR-Related"/>
</dbReference>
<feature type="domain" description="Ketopantoate reductase N-terminal" evidence="2">
    <location>
        <begin position="12"/>
        <end position="164"/>
    </location>
</feature>
<feature type="compositionally biased region" description="Low complexity" evidence="1">
    <location>
        <begin position="359"/>
        <end position="375"/>
    </location>
</feature>
<dbReference type="Pfam" id="PF08546">
    <property type="entry name" value="ApbA_C"/>
    <property type="match status" value="1"/>
</dbReference>
<dbReference type="InterPro" id="IPR013332">
    <property type="entry name" value="KPR_N"/>
</dbReference>
<name>A0A3N4M3R3_9PEZI</name>
<proteinExistence type="predicted"/>
<dbReference type="InterPro" id="IPR013752">
    <property type="entry name" value="KPA_reductase"/>
</dbReference>
<feature type="region of interest" description="Disordered" evidence="1">
    <location>
        <begin position="485"/>
        <end position="508"/>
    </location>
</feature>
<dbReference type="InterPro" id="IPR013328">
    <property type="entry name" value="6PGD_dom2"/>
</dbReference>
<feature type="domain" description="Ketopantoate reductase C-terminal" evidence="3">
    <location>
        <begin position="199"/>
        <end position="322"/>
    </location>
</feature>